<keyword evidence="2" id="KW-1185">Reference proteome</keyword>
<evidence type="ECO:0008006" key="3">
    <source>
        <dbReference type="Google" id="ProtNLM"/>
    </source>
</evidence>
<organism evidence="1 2">
    <name type="scientific">Popillia japonica</name>
    <name type="common">Japanese beetle</name>
    <dbReference type="NCBI Taxonomy" id="7064"/>
    <lineage>
        <taxon>Eukaryota</taxon>
        <taxon>Metazoa</taxon>
        <taxon>Ecdysozoa</taxon>
        <taxon>Arthropoda</taxon>
        <taxon>Hexapoda</taxon>
        <taxon>Insecta</taxon>
        <taxon>Pterygota</taxon>
        <taxon>Neoptera</taxon>
        <taxon>Endopterygota</taxon>
        <taxon>Coleoptera</taxon>
        <taxon>Polyphaga</taxon>
        <taxon>Scarabaeiformia</taxon>
        <taxon>Scarabaeidae</taxon>
        <taxon>Rutelinae</taxon>
        <taxon>Popillia</taxon>
    </lineage>
</organism>
<dbReference type="AlphaFoldDB" id="A0AAW1MI51"/>
<gene>
    <name evidence="1" type="ORF">QE152_g6476</name>
</gene>
<dbReference type="Proteomes" id="UP001458880">
    <property type="component" value="Unassembled WGS sequence"/>
</dbReference>
<name>A0AAW1MI51_POPJA</name>
<evidence type="ECO:0000313" key="1">
    <source>
        <dbReference type="EMBL" id="KAK9745943.1"/>
    </source>
</evidence>
<proteinExistence type="predicted"/>
<protein>
    <recommendedName>
        <fullName evidence="3">Ribosomal protein L31</fullName>
    </recommendedName>
</protein>
<sequence>MTNPDGYISIIKEHATVLKMGEDYKVRDWRTETHNVIRSPASWHFKFQPTKRFILRKGTGSGILRERDLYKRKTFKAYGA</sequence>
<accession>A0AAW1MI51</accession>
<evidence type="ECO:0000313" key="2">
    <source>
        <dbReference type="Proteomes" id="UP001458880"/>
    </source>
</evidence>
<dbReference type="EMBL" id="JASPKY010000043">
    <property type="protein sequence ID" value="KAK9745943.1"/>
    <property type="molecule type" value="Genomic_DNA"/>
</dbReference>
<comment type="caution">
    <text evidence="1">The sequence shown here is derived from an EMBL/GenBank/DDBJ whole genome shotgun (WGS) entry which is preliminary data.</text>
</comment>
<reference evidence="1 2" key="1">
    <citation type="journal article" date="2024" name="BMC Genomics">
        <title>De novo assembly and annotation of Popillia japonica's genome with initial clues to its potential as an invasive pest.</title>
        <authorList>
            <person name="Cucini C."/>
            <person name="Boschi S."/>
            <person name="Funari R."/>
            <person name="Cardaioli E."/>
            <person name="Iannotti N."/>
            <person name="Marturano G."/>
            <person name="Paoli F."/>
            <person name="Bruttini M."/>
            <person name="Carapelli A."/>
            <person name="Frati F."/>
            <person name="Nardi F."/>
        </authorList>
    </citation>
    <scope>NUCLEOTIDE SEQUENCE [LARGE SCALE GENOMIC DNA]</scope>
    <source>
        <strain evidence="1">DMR45628</strain>
    </source>
</reference>